<dbReference type="STRING" id="551991.SAMN05192529_102156"/>
<dbReference type="InterPro" id="IPR002104">
    <property type="entry name" value="Integrase_catalytic"/>
</dbReference>
<dbReference type="GO" id="GO:0003677">
    <property type="term" value="F:DNA binding"/>
    <property type="evidence" value="ECO:0007669"/>
    <property type="project" value="UniProtKB-KW"/>
</dbReference>
<dbReference type="SUPFAM" id="SSF56349">
    <property type="entry name" value="DNA breaking-rejoining enzymes"/>
    <property type="match status" value="1"/>
</dbReference>
<protein>
    <submittedName>
        <fullName evidence="4">Site-specific recombinase XerD</fullName>
    </submittedName>
</protein>
<evidence type="ECO:0000313" key="4">
    <source>
        <dbReference type="EMBL" id="SDZ82442.1"/>
    </source>
</evidence>
<dbReference type="PROSITE" id="PS51898">
    <property type="entry name" value="TYR_RECOMBINASE"/>
    <property type="match status" value="1"/>
</dbReference>
<dbReference type="Pfam" id="PF13102">
    <property type="entry name" value="Phage_int_SAM_5"/>
    <property type="match status" value="1"/>
</dbReference>
<dbReference type="InterPro" id="IPR010998">
    <property type="entry name" value="Integrase_recombinase_N"/>
</dbReference>
<dbReference type="AlphaFoldDB" id="A0A1H3W7X4"/>
<dbReference type="InterPro" id="IPR013762">
    <property type="entry name" value="Integrase-like_cat_sf"/>
</dbReference>
<sequence>MTQKYHLSYFKGNKDKKGDVRIYVRVLPQNIKIPTAVRIPDKHWGDQKVITNTKARQYNSVLSGKKHDVEAKILEAIQKGAPITKDLFEEKGGSDFEAFVNKHIDLHKGKFSDNRIRHLESALEFVLAYKPKIKFSDINIEFLQGFEKHIRPGREDATIVSKISMVLSFINAAERKGLIDKKQYSGYKRPSAKQKIPVYLNEDQINDFYNIVKPLKNEAKKSTGYYFLLSCYTGYRISDCKAFDYNTSVKGKTVVLRAKKNGNIVSSPIYHPLDEILNYCKDHPFIEYEQDARETVKAICEDAGIPNPKKVKFHSGRHSFAMMWIKKGLSIDRVAELLGDSPEIAKIYARIENVDLQKEMLSLIKPKTK</sequence>
<keyword evidence="1" id="KW-0238">DNA-binding</keyword>
<dbReference type="Gene3D" id="1.10.443.10">
    <property type="entry name" value="Intergrase catalytic core"/>
    <property type="match status" value="1"/>
</dbReference>
<evidence type="ECO:0000313" key="5">
    <source>
        <dbReference type="Proteomes" id="UP000199041"/>
    </source>
</evidence>
<evidence type="ECO:0000256" key="2">
    <source>
        <dbReference type="ARBA" id="ARBA00023172"/>
    </source>
</evidence>
<dbReference type="Pfam" id="PF00589">
    <property type="entry name" value="Phage_integrase"/>
    <property type="match status" value="1"/>
</dbReference>
<dbReference type="GO" id="GO:0015074">
    <property type="term" value="P:DNA integration"/>
    <property type="evidence" value="ECO:0007669"/>
    <property type="project" value="InterPro"/>
</dbReference>
<evidence type="ECO:0000259" key="3">
    <source>
        <dbReference type="PROSITE" id="PS51898"/>
    </source>
</evidence>
<keyword evidence="5" id="KW-1185">Reference proteome</keyword>
<dbReference type="InterPro" id="IPR025269">
    <property type="entry name" value="SAM-like_dom"/>
</dbReference>
<proteinExistence type="predicted"/>
<feature type="domain" description="Tyr recombinase" evidence="3">
    <location>
        <begin position="195"/>
        <end position="361"/>
    </location>
</feature>
<dbReference type="EMBL" id="FNQY01000002">
    <property type="protein sequence ID" value="SDZ82442.1"/>
    <property type="molecule type" value="Genomic_DNA"/>
</dbReference>
<accession>A0A1H3W7X4</accession>
<dbReference type="OrthoDB" id="9806835at2"/>
<reference evidence="4 5" key="1">
    <citation type="submission" date="2016-10" db="EMBL/GenBank/DDBJ databases">
        <authorList>
            <person name="de Groot N.N."/>
        </authorList>
    </citation>
    <scope>NUCLEOTIDE SEQUENCE [LARGE SCALE GENOMIC DNA]</scope>
    <source>
        <strain evidence="4 5">Vu-144</strain>
    </source>
</reference>
<dbReference type="GO" id="GO:0006310">
    <property type="term" value="P:DNA recombination"/>
    <property type="evidence" value="ECO:0007669"/>
    <property type="project" value="UniProtKB-KW"/>
</dbReference>
<keyword evidence="2" id="KW-0233">DNA recombination</keyword>
<organism evidence="4 5">
    <name type="scientific">Arachidicoccus rhizosphaerae</name>
    <dbReference type="NCBI Taxonomy" id="551991"/>
    <lineage>
        <taxon>Bacteria</taxon>
        <taxon>Pseudomonadati</taxon>
        <taxon>Bacteroidota</taxon>
        <taxon>Chitinophagia</taxon>
        <taxon>Chitinophagales</taxon>
        <taxon>Chitinophagaceae</taxon>
        <taxon>Arachidicoccus</taxon>
    </lineage>
</organism>
<gene>
    <name evidence="4" type="ORF">SAMN05192529_102156</name>
</gene>
<dbReference type="InterPro" id="IPR011010">
    <property type="entry name" value="DNA_brk_join_enz"/>
</dbReference>
<name>A0A1H3W7X4_9BACT</name>
<dbReference type="Gene3D" id="1.10.150.130">
    <property type="match status" value="1"/>
</dbReference>
<dbReference type="Proteomes" id="UP000199041">
    <property type="component" value="Unassembled WGS sequence"/>
</dbReference>
<evidence type="ECO:0000256" key="1">
    <source>
        <dbReference type="ARBA" id="ARBA00023125"/>
    </source>
</evidence>
<dbReference type="RefSeq" id="WP_091393155.1">
    <property type="nucleotide sequence ID" value="NZ_FNQY01000002.1"/>
</dbReference>